<accession>A0AA39FR99</accession>
<reference evidence="1" key="2">
    <citation type="submission" date="2023-03" db="EMBL/GenBank/DDBJ databases">
        <authorList>
            <person name="Inwood S.N."/>
            <person name="Skelly J.G."/>
            <person name="Guhlin J."/>
            <person name="Harrop T.W.R."/>
            <person name="Goldson S.G."/>
            <person name="Dearden P.K."/>
        </authorList>
    </citation>
    <scope>NUCLEOTIDE SEQUENCE</scope>
    <source>
        <strain evidence="1">Irish</strain>
        <tissue evidence="1">Whole body</tissue>
    </source>
</reference>
<dbReference type="EMBL" id="JAQQBS010000002">
    <property type="protein sequence ID" value="KAK0174156.1"/>
    <property type="molecule type" value="Genomic_DNA"/>
</dbReference>
<protein>
    <submittedName>
        <fullName evidence="1">Uncharacterized protein</fullName>
    </submittedName>
</protein>
<reference evidence="1" key="1">
    <citation type="journal article" date="2023" name="bioRxiv">
        <title>Scaffold-level genome assemblies of two parasitoid biocontrol wasps reveal the parthenogenesis mechanism and an associated novel virus.</title>
        <authorList>
            <person name="Inwood S."/>
            <person name="Skelly J."/>
            <person name="Guhlin J."/>
            <person name="Harrop T."/>
            <person name="Goldson S."/>
            <person name="Dearden P."/>
        </authorList>
    </citation>
    <scope>NUCLEOTIDE SEQUENCE</scope>
    <source>
        <strain evidence="1">Irish</strain>
        <tissue evidence="1">Whole body</tissue>
    </source>
</reference>
<dbReference type="AlphaFoldDB" id="A0AA39FR99"/>
<dbReference type="Proteomes" id="UP001168990">
    <property type="component" value="Unassembled WGS sequence"/>
</dbReference>
<proteinExistence type="predicted"/>
<name>A0AA39FR99_9HYME</name>
<gene>
    <name evidence="1" type="ORF">PV328_007265</name>
</gene>
<comment type="caution">
    <text evidence="1">The sequence shown here is derived from an EMBL/GenBank/DDBJ whole genome shotgun (WGS) entry which is preliminary data.</text>
</comment>
<evidence type="ECO:0000313" key="1">
    <source>
        <dbReference type="EMBL" id="KAK0174156.1"/>
    </source>
</evidence>
<evidence type="ECO:0000313" key="2">
    <source>
        <dbReference type="Proteomes" id="UP001168990"/>
    </source>
</evidence>
<organism evidence="1 2">
    <name type="scientific">Microctonus aethiopoides</name>
    <dbReference type="NCBI Taxonomy" id="144406"/>
    <lineage>
        <taxon>Eukaryota</taxon>
        <taxon>Metazoa</taxon>
        <taxon>Ecdysozoa</taxon>
        <taxon>Arthropoda</taxon>
        <taxon>Hexapoda</taxon>
        <taxon>Insecta</taxon>
        <taxon>Pterygota</taxon>
        <taxon>Neoptera</taxon>
        <taxon>Endopterygota</taxon>
        <taxon>Hymenoptera</taxon>
        <taxon>Apocrita</taxon>
        <taxon>Ichneumonoidea</taxon>
        <taxon>Braconidae</taxon>
        <taxon>Euphorinae</taxon>
        <taxon>Microctonus</taxon>
    </lineage>
</organism>
<keyword evidence="2" id="KW-1185">Reference proteome</keyword>
<sequence>MNESAIKGHGIRCDPKIGNKLLRISATRIHQQIEQKILLENKGVFAITYGWCRAETKSKSSVIIPGNKKDKIKKRLDLIKIQILYYQDKLSLSQHCLDNMEFQIKSEVKSQSELMRSVGILSPTSQSPQIDHEKDVNKNRQLSINSSSDLSITLTIL</sequence>